<sequence length="548" mass="59230">MNSRRTRTAAVLLAVSALLLVAAVGGAVPGALSLGPIGETTEADRADDPTTDGTVGYVEGYWYDDELAVDDDDDAVVEDDELEAVVYRSMARVEEIRGLTFEDDVPVEVISREEFEADNDDLFADTAGDERIQLNVNAEALFAVDRETDATEAQEALYGGTVGGYYEPATNQVVLVSDSAETPEVDEAILGHELLHALQDQQFDLSSYDRETIDQDNAKNGLIEGDAVWVETAYEQRCGEEWNCLEPADAASDPPDVNWVLYASIFQPYSDGPDYVDHLREQGEDWDAVNAAYDDPPASTSEVIRPGEDREPAEVDVEDRSNESWSQLEIDGEPAAETYGEAGLVSMFAGDAHDSDEPSVIGPDAFFEADLGGYDYDQPYTDGWAGDELVTYVADDADTDEPTVAADRAGYVWETEWTSSEEAEQFLAGYEQQLELQDAEAVDDRQDTYVIDDSYPGAYYVDHDGETVTIVNAPAVEELAAVDDGAAPEGEDTIEIDNAPEPEANDDAEASDDGDEDDSIPGFGVSAAVVAAAIVVAVATVARVRSNR</sequence>
<reference evidence="3 4" key="1">
    <citation type="journal article" date="2014" name="PLoS Genet.">
        <title>Phylogenetically driven sequencing of extremely halophilic archaea reveals strategies for static and dynamic osmo-response.</title>
        <authorList>
            <person name="Becker E.A."/>
            <person name="Seitzer P.M."/>
            <person name="Tritt A."/>
            <person name="Larsen D."/>
            <person name="Krusor M."/>
            <person name="Yao A.I."/>
            <person name="Wu D."/>
            <person name="Madern D."/>
            <person name="Eisen J.A."/>
            <person name="Darling A.E."/>
            <person name="Facciotti M.T."/>
        </authorList>
    </citation>
    <scope>NUCLEOTIDE SEQUENCE [LARGE SCALE GENOMIC DNA]</scope>
    <source>
        <strain evidence="3 4">DSM 10524</strain>
    </source>
</reference>
<feature type="region of interest" description="Disordered" evidence="1">
    <location>
        <begin position="295"/>
        <end position="323"/>
    </location>
</feature>
<feature type="transmembrane region" description="Helical" evidence="2">
    <location>
        <begin position="520"/>
        <end position="542"/>
    </location>
</feature>
<comment type="caution">
    <text evidence="3">The sequence shown here is derived from an EMBL/GenBank/DDBJ whole genome shotgun (WGS) entry which is preliminary data.</text>
</comment>
<protein>
    <recommendedName>
        <fullName evidence="5">PGF-CTERM sorting domain-containing protein</fullName>
    </recommendedName>
</protein>
<dbReference type="NCBIfam" id="NF038145">
    <property type="entry name" value="Hvo_1808_fam"/>
    <property type="match status" value="1"/>
</dbReference>
<keyword evidence="2" id="KW-0812">Transmembrane</keyword>
<keyword evidence="4" id="KW-1185">Reference proteome</keyword>
<dbReference type="InterPro" id="IPR047792">
    <property type="entry name" value="Hvo_1808-like"/>
</dbReference>
<dbReference type="Proteomes" id="UP000011688">
    <property type="component" value="Unassembled WGS sequence"/>
</dbReference>
<evidence type="ECO:0000256" key="1">
    <source>
        <dbReference type="SAM" id="MobiDB-lite"/>
    </source>
</evidence>
<evidence type="ECO:0008006" key="5">
    <source>
        <dbReference type="Google" id="ProtNLM"/>
    </source>
</evidence>
<proteinExistence type="predicted"/>
<feature type="region of interest" description="Disordered" evidence="1">
    <location>
        <begin position="486"/>
        <end position="522"/>
    </location>
</feature>
<dbReference type="AlphaFoldDB" id="L9XEJ7"/>
<gene>
    <name evidence="3" type="ORF">C491_05816</name>
</gene>
<keyword evidence="2" id="KW-0472">Membrane</keyword>
<dbReference type="PATRIC" id="fig|1227497.3.peg.1206"/>
<name>L9XEJ7_9EURY</name>
<dbReference type="OrthoDB" id="85977at2157"/>
<keyword evidence="2" id="KW-1133">Transmembrane helix</keyword>
<feature type="compositionally biased region" description="Acidic residues" evidence="1">
    <location>
        <begin position="489"/>
        <end position="519"/>
    </location>
</feature>
<feature type="compositionally biased region" description="Basic and acidic residues" evidence="1">
    <location>
        <begin position="305"/>
        <end position="322"/>
    </location>
</feature>
<accession>L9XEJ7</accession>
<evidence type="ECO:0000256" key="2">
    <source>
        <dbReference type="SAM" id="Phobius"/>
    </source>
</evidence>
<dbReference type="RefSeq" id="WP_005554482.1">
    <property type="nucleotide sequence ID" value="NZ_AOIB01000014.1"/>
</dbReference>
<dbReference type="eggNOG" id="arCOG02980">
    <property type="taxonomic scope" value="Archaea"/>
</dbReference>
<dbReference type="EMBL" id="AOIB01000014">
    <property type="protein sequence ID" value="ELY59861.1"/>
    <property type="molecule type" value="Genomic_DNA"/>
</dbReference>
<evidence type="ECO:0000313" key="4">
    <source>
        <dbReference type="Proteomes" id="UP000011688"/>
    </source>
</evidence>
<dbReference type="STRING" id="1227497.C491_05816"/>
<evidence type="ECO:0000313" key="3">
    <source>
        <dbReference type="EMBL" id="ELY59861.1"/>
    </source>
</evidence>
<organism evidence="3 4">
    <name type="scientific">Natronococcus amylolyticus DSM 10524</name>
    <dbReference type="NCBI Taxonomy" id="1227497"/>
    <lineage>
        <taxon>Archaea</taxon>
        <taxon>Methanobacteriati</taxon>
        <taxon>Methanobacteriota</taxon>
        <taxon>Stenosarchaea group</taxon>
        <taxon>Halobacteria</taxon>
        <taxon>Halobacteriales</taxon>
        <taxon>Natrialbaceae</taxon>
        <taxon>Natronococcus</taxon>
    </lineage>
</organism>